<evidence type="ECO:0000313" key="8">
    <source>
        <dbReference type="Proteomes" id="UP000095282"/>
    </source>
</evidence>
<sequence length="261" mass="29873">MQIHVALQDKVLWRKFDAHQNEMIITKCGRNLFPILEFAFKGLSEHSTYQIGITMEAINYSKLKFTGGRWETLDAMEEMIQSNEVFFVKTGIIRVQSMRQYMPVLNVYEVVISGALVQVGKFQFHETKFIAVTAYQSDFVKRLKVAHNKFAQGFREGVKGTSDNPSLKRPLSTTSSHSSPDSSLSTHSSDIPDNPKKGRSQELQYPQYYQFPMHGFPGYPGHFQGFESGFDGAAYWNPQNPMYDFGNTVRGHSHPYGYQWN</sequence>
<evidence type="ECO:0000256" key="6">
    <source>
        <dbReference type="SAM" id="MobiDB-lite"/>
    </source>
</evidence>
<dbReference type="Pfam" id="PF00907">
    <property type="entry name" value="T-box"/>
    <property type="match status" value="2"/>
</dbReference>
<dbReference type="PROSITE" id="PS50252">
    <property type="entry name" value="TBOX_3"/>
    <property type="match status" value="1"/>
</dbReference>
<organism evidence="8 9">
    <name type="scientific">Caenorhabditis tropicalis</name>
    <dbReference type="NCBI Taxonomy" id="1561998"/>
    <lineage>
        <taxon>Eukaryota</taxon>
        <taxon>Metazoa</taxon>
        <taxon>Ecdysozoa</taxon>
        <taxon>Nematoda</taxon>
        <taxon>Chromadorea</taxon>
        <taxon>Rhabditida</taxon>
        <taxon>Rhabditina</taxon>
        <taxon>Rhabditomorpha</taxon>
        <taxon>Rhabditoidea</taxon>
        <taxon>Rhabditidae</taxon>
        <taxon>Peloderinae</taxon>
        <taxon>Caenorhabditis</taxon>
    </lineage>
</organism>
<evidence type="ECO:0000256" key="2">
    <source>
        <dbReference type="ARBA" id="ARBA00023125"/>
    </source>
</evidence>
<reference evidence="9" key="1">
    <citation type="submission" date="2016-11" db="UniProtKB">
        <authorList>
            <consortium name="WormBaseParasite"/>
        </authorList>
    </citation>
    <scope>IDENTIFICATION</scope>
</reference>
<keyword evidence="2 5" id="KW-0238">DNA-binding</keyword>
<keyword evidence="8" id="KW-1185">Reference proteome</keyword>
<evidence type="ECO:0000256" key="4">
    <source>
        <dbReference type="ARBA" id="ARBA00023242"/>
    </source>
</evidence>
<dbReference type="InterPro" id="IPR001699">
    <property type="entry name" value="TF_T-box"/>
</dbReference>
<dbReference type="AlphaFoldDB" id="A0A1I7UMA1"/>
<dbReference type="STRING" id="1561998.A0A1I7UMA1"/>
<dbReference type="eggNOG" id="KOG3585">
    <property type="taxonomic scope" value="Eukaryota"/>
</dbReference>
<dbReference type="SUPFAM" id="SSF49417">
    <property type="entry name" value="p53-like transcription factors"/>
    <property type="match status" value="1"/>
</dbReference>
<evidence type="ECO:0000313" key="9">
    <source>
        <dbReference type="WBParaSite" id="Csp11.Scaffold630.g17386.t1"/>
    </source>
</evidence>
<dbReference type="SMART" id="SM00425">
    <property type="entry name" value="TBOX"/>
    <property type="match status" value="1"/>
</dbReference>
<dbReference type="InterPro" id="IPR046360">
    <property type="entry name" value="T-box_DNA-bd"/>
</dbReference>
<dbReference type="PANTHER" id="PTHR11267">
    <property type="entry name" value="T-BOX PROTEIN-RELATED"/>
    <property type="match status" value="1"/>
</dbReference>
<feature type="domain" description="T-box" evidence="7">
    <location>
        <begin position="7"/>
        <end position="156"/>
    </location>
</feature>
<dbReference type="InterPro" id="IPR008967">
    <property type="entry name" value="p53-like_TF_DNA-bd_sf"/>
</dbReference>
<proteinExistence type="predicted"/>
<dbReference type="PANTHER" id="PTHR11267:SF202">
    <property type="entry name" value="T-BOX DOMAIN-CONTAINING PROTEIN"/>
    <property type="match status" value="1"/>
</dbReference>
<evidence type="ECO:0000259" key="7">
    <source>
        <dbReference type="PROSITE" id="PS50252"/>
    </source>
</evidence>
<dbReference type="Gene3D" id="2.60.40.820">
    <property type="entry name" value="Transcription factor, T-box"/>
    <property type="match status" value="2"/>
</dbReference>
<feature type="compositionally biased region" description="Low complexity" evidence="6">
    <location>
        <begin position="170"/>
        <end position="189"/>
    </location>
</feature>
<comment type="subcellular location">
    <subcellularLocation>
        <location evidence="5">Nucleus</location>
    </subcellularLocation>
</comment>
<dbReference type="WBParaSite" id="Csp11.Scaffold630.g17386.t1">
    <property type="protein sequence ID" value="Csp11.Scaffold630.g17386.t1"/>
    <property type="gene ID" value="Csp11.Scaffold630.g17386"/>
</dbReference>
<evidence type="ECO:0000256" key="3">
    <source>
        <dbReference type="ARBA" id="ARBA00023163"/>
    </source>
</evidence>
<dbReference type="GO" id="GO:0045893">
    <property type="term" value="P:positive regulation of DNA-templated transcription"/>
    <property type="evidence" value="ECO:0007669"/>
    <property type="project" value="InterPro"/>
</dbReference>
<name>A0A1I7UMA1_9PELO</name>
<comment type="caution">
    <text evidence="5">Lacks conserved residue(s) required for the propagation of feature annotation.</text>
</comment>
<dbReference type="CDD" id="cd00182">
    <property type="entry name" value="T-box"/>
    <property type="match status" value="1"/>
</dbReference>
<dbReference type="GO" id="GO:0001708">
    <property type="term" value="P:cell fate specification"/>
    <property type="evidence" value="ECO:0007669"/>
    <property type="project" value="TreeGrafter"/>
</dbReference>
<protein>
    <submittedName>
        <fullName evidence="9">T-box domain-containing protein</fullName>
    </submittedName>
</protein>
<dbReference type="GO" id="GO:0000978">
    <property type="term" value="F:RNA polymerase II cis-regulatory region sequence-specific DNA binding"/>
    <property type="evidence" value="ECO:0007669"/>
    <property type="project" value="InterPro"/>
</dbReference>
<accession>A0A1I7UMA1</accession>
<dbReference type="Proteomes" id="UP000095282">
    <property type="component" value="Unplaced"/>
</dbReference>
<evidence type="ECO:0000256" key="1">
    <source>
        <dbReference type="ARBA" id="ARBA00023015"/>
    </source>
</evidence>
<keyword evidence="3" id="KW-0804">Transcription</keyword>
<dbReference type="GO" id="GO:0000981">
    <property type="term" value="F:DNA-binding transcription factor activity, RNA polymerase II-specific"/>
    <property type="evidence" value="ECO:0007669"/>
    <property type="project" value="TreeGrafter"/>
</dbReference>
<feature type="region of interest" description="Disordered" evidence="6">
    <location>
        <begin position="156"/>
        <end position="199"/>
    </location>
</feature>
<evidence type="ECO:0000256" key="5">
    <source>
        <dbReference type="PROSITE-ProRule" id="PRU00201"/>
    </source>
</evidence>
<keyword evidence="4 5" id="KW-0539">Nucleus</keyword>
<dbReference type="GO" id="GO:0000785">
    <property type="term" value="C:chromatin"/>
    <property type="evidence" value="ECO:0007669"/>
    <property type="project" value="TreeGrafter"/>
</dbReference>
<keyword evidence="1" id="KW-0805">Transcription regulation</keyword>
<dbReference type="InterPro" id="IPR036960">
    <property type="entry name" value="T-box_sf"/>
</dbReference>
<dbReference type="GO" id="GO:0005634">
    <property type="term" value="C:nucleus"/>
    <property type="evidence" value="ECO:0007669"/>
    <property type="project" value="UniProtKB-SubCell"/>
</dbReference>